<dbReference type="Proteomes" id="UP000288711">
    <property type="component" value="Unassembled WGS sequence"/>
</dbReference>
<reference evidence="2 3" key="1">
    <citation type="journal article" date="2009" name="Int. J. Syst. Evol. Microbiol.">
        <title>Janibacter hoylei sp. nov., Bacillus isronensis sp. nov. and Bacillus aryabhattai sp. nov., isolated from cryotubes used for collecting air from the upper atmosphere.</title>
        <authorList>
            <person name="Shivaji S."/>
            <person name="Chaturvedi P."/>
            <person name="Begum Z."/>
            <person name="Pindi P.K."/>
            <person name="Manorama R."/>
            <person name="Padmanaban D.A."/>
            <person name="Shouche Y.S."/>
            <person name="Pawar S."/>
            <person name="Vaishampayan P."/>
            <person name="Dutt C.B."/>
            <person name="Datta G.N."/>
            <person name="Manchanda R.K."/>
            <person name="Rao U.R."/>
            <person name="Bhargava P.M."/>
            <person name="Narlikar J.V."/>
        </authorList>
    </citation>
    <scope>NUCLEOTIDE SEQUENCE [LARGE SCALE GENOMIC DNA]</scope>
    <source>
        <strain evidence="2 3">PVAS-1</strain>
    </source>
</reference>
<protein>
    <submittedName>
        <fullName evidence="2">Acyl-CoA thioesterase</fullName>
    </submittedName>
</protein>
<evidence type="ECO:0000313" key="3">
    <source>
        <dbReference type="Proteomes" id="UP000288711"/>
    </source>
</evidence>
<name>A0A444B9T8_9MICO</name>
<dbReference type="InterPro" id="IPR051490">
    <property type="entry name" value="THEM6_lcsJ_thioesterase"/>
</dbReference>
<evidence type="ECO:0000313" key="2">
    <source>
        <dbReference type="EMBL" id="RWU85200.1"/>
    </source>
</evidence>
<accession>A0A444B9T8</accession>
<dbReference type="Gene3D" id="3.10.129.10">
    <property type="entry name" value="Hotdog Thioesterase"/>
    <property type="match status" value="1"/>
</dbReference>
<dbReference type="PANTHER" id="PTHR12475:SF4">
    <property type="entry name" value="PROTEIN THEM6"/>
    <property type="match status" value="1"/>
</dbReference>
<dbReference type="Pfam" id="PF13279">
    <property type="entry name" value="4HBT_2"/>
    <property type="match status" value="1"/>
</dbReference>
<dbReference type="CDD" id="cd00586">
    <property type="entry name" value="4HBT"/>
    <property type="match status" value="1"/>
</dbReference>
<gene>
    <name evidence="2" type="ORF">CWN80_02425</name>
</gene>
<evidence type="ECO:0000256" key="1">
    <source>
        <dbReference type="SAM" id="MobiDB-lite"/>
    </source>
</evidence>
<feature type="region of interest" description="Disordered" evidence="1">
    <location>
        <begin position="319"/>
        <end position="343"/>
    </location>
</feature>
<dbReference type="PANTHER" id="PTHR12475">
    <property type="match status" value="1"/>
</dbReference>
<dbReference type="AlphaFoldDB" id="A0A444B9T8"/>
<feature type="region of interest" description="Disordered" evidence="1">
    <location>
        <begin position="1"/>
        <end position="39"/>
    </location>
</feature>
<comment type="caution">
    <text evidence="2">The sequence shown here is derived from an EMBL/GenBank/DDBJ whole genome shotgun (WGS) entry which is preliminary data.</text>
</comment>
<dbReference type="SUPFAM" id="SSF54637">
    <property type="entry name" value="Thioesterase/thiol ester dehydrase-isomerase"/>
    <property type="match status" value="1"/>
</dbReference>
<dbReference type="EMBL" id="PIPF01000002">
    <property type="protein sequence ID" value="RWU85200.1"/>
    <property type="molecule type" value="Genomic_DNA"/>
</dbReference>
<keyword evidence="3" id="KW-1185">Reference proteome</keyword>
<dbReference type="InterPro" id="IPR029069">
    <property type="entry name" value="HotDog_dom_sf"/>
</dbReference>
<proteinExistence type="predicted"/>
<organism evidence="2 3">
    <name type="scientific">Janibacter hoylei PVAS-1</name>
    <dbReference type="NCBI Taxonomy" id="1210046"/>
    <lineage>
        <taxon>Bacteria</taxon>
        <taxon>Bacillati</taxon>
        <taxon>Actinomycetota</taxon>
        <taxon>Actinomycetes</taxon>
        <taxon>Micrococcales</taxon>
        <taxon>Intrasporangiaceae</taxon>
        <taxon>Janibacter</taxon>
    </lineage>
</organism>
<sequence length="343" mass="37181">MLEGRQVHPTTVASGGLTPRHRSRRPVDLAGSPRLRADDLEDHRRELSVALHPLAAQPQAAEERGAGAQDEGRLVDPHLVEQAGIGELTGQAAADDPHVLVDGRLGCGGVQLAVHPRIGVGHADDGPSVTGATDTDAARRGAVTLPSSPLETTPEDPRMNRVPRILWTVATAKRRGRVAPGEVAVLPLRVLPNDIDFAWHMNNGVYFTMADLGRIDLAIRSGWGLAQVRKRVAAVVMQETMTFRSSLQPLQAYELHTVIAGWDRVSVFFEQRFVTDGQVSAQALVRMRFLQRGKGVDTDRLWPMLGIAPPPSHVPDWAKGWGDGTRLPSPREDAPAGPPPFWG</sequence>